<protein>
    <submittedName>
        <fullName evidence="1">Uncharacterized protein</fullName>
    </submittedName>
</protein>
<comment type="caution">
    <text evidence="1">The sequence shown here is derived from an EMBL/GenBank/DDBJ whole genome shotgun (WGS) entry which is preliminary data.</text>
</comment>
<dbReference type="EMBL" id="LAZR01000485">
    <property type="protein sequence ID" value="KKN67033.1"/>
    <property type="molecule type" value="Genomic_DNA"/>
</dbReference>
<accession>A0A0F9VML1</accession>
<organism evidence="1">
    <name type="scientific">marine sediment metagenome</name>
    <dbReference type="NCBI Taxonomy" id="412755"/>
    <lineage>
        <taxon>unclassified sequences</taxon>
        <taxon>metagenomes</taxon>
        <taxon>ecological metagenomes</taxon>
    </lineage>
</organism>
<gene>
    <name evidence="1" type="ORF">LCGC14_0465870</name>
</gene>
<name>A0A0F9VML1_9ZZZZ</name>
<sequence>MRIPIIYKVIHQKFQERADEQLIKIIEARYIISVCFRVKRKLVGRILTDMKHWNLIKFHNGKFVRVLGNSL</sequence>
<reference evidence="1" key="1">
    <citation type="journal article" date="2015" name="Nature">
        <title>Complex archaea that bridge the gap between prokaryotes and eukaryotes.</title>
        <authorList>
            <person name="Spang A."/>
            <person name="Saw J.H."/>
            <person name="Jorgensen S.L."/>
            <person name="Zaremba-Niedzwiedzka K."/>
            <person name="Martijn J."/>
            <person name="Lind A.E."/>
            <person name="van Eijk R."/>
            <person name="Schleper C."/>
            <person name="Guy L."/>
            <person name="Ettema T.J."/>
        </authorList>
    </citation>
    <scope>NUCLEOTIDE SEQUENCE</scope>
</reference>
<evidence type="ECO:0000313" key="1">
    <source>
        <dbReference type="EMBL" id="KKN67033.1"/>
    </source>
</evidence>
<proteinExistence type="predicted"/>
<dbReference type="AlphaFoldDB" id="A0A0F9VML1"/>